<proteinExistence type="predicted"/>
<keyword evidence="2" id="KW-1185">Reference proteome</keyword>
<gene>
    <name evidence="1" type="ORF">ARALYDRAFT_682990</name>
</gene>
<evidence type="ECO:0000313" key="2">
    <source>
        <dbReference type="Proteomes" id="UP000008694"/>
    </source>
</evidence>
<protein>
    <submittedName>
        <fullName evidence="1">Predicted protein</fullName>
    </submittedName>
</protein>
<dbReference type="Proteomes" id="UP000008694">
    <property type="component" value="Unassembled WGS sequence"/>
</dbReference>
<reference evidence="2" key="1">
    <citation type="journal article" date="2011" name="Nat. Genet.">
        <title>The Arabidopsis lyrata genome sequence and the basis of rapid genome size change.</title>
        <authorList>
            <person name="Hu T.T."/>
            <person name="Pattyn P."/>
            <person name="Bakker E.G."/>
            <person name="Cao J."/>
            <person name="Cheng J.-F."/>
            <person name="Clark R.M."/>
            <person name="Fahlgren N."/>
            <person name="Fawcett J.A."/>
            <person name="Grimwood J."/>
            <person name="Gundlach H."/>
            <person name="Haberer G."/>
            <person name="Hollister J.D."/>
            <person name="Ossowski S."/>
            <person name="Ottilar R.P."/>
            <person name="Salamov A.A."/>
            <person name="Schneeberger K."/>
            <person name="Spannagl M."/>
            <person name="Wang X."/>
            <person name="Yang L."/>
            <person name="Nasrallah M.E."/>
            <person name="Bergelson J."/>
            <person name="Carrington J.C."/>
            <person name="Gaut B.S."/>
            <person name="Schmutz J."/>
            <person name="Mayer K.F.X."/>
            <person name="Van de Peer Y."/>
            <person name="Grigoriev I.V."/>
            <person name="Nordborg M."/>
            <person name="Weigel D."/>
            <person name="Guo Y.-L."/>
        </authorList>
    </citation>
    <scope>NUCLEOTIDE SEQUENCE [LARGE SCALE GENOMIC DNA]</scope>
    <source>
        <strain evidence="2">cv. MN47</strain>
    </source>
</reference>
<dbReference type="AlphaFoldDB" id="D7MV83"/>
<organism evidence="2">
    <name type="scientific">Arabidopsis lyrata subsp. lyrata</name>
    <name type="common">Lyre-leaved rock-cress</name>
    <dbReference type="NCBI Taxonomy" id="81972"/>
    <lineage>
        <taxon>Eukaryota</taxon>
        <taxon>Viridiplantae</taxon>
        <taxon>Streptophyta</taxon>
        <taxon>Embryophyta</taxon>
        <taxon>Tracheophyta</taxon>
        <taxon>Spermatophyta</taxon>
        <taxon>Magnoliopsida</taxon>
        <taxon>eudicotyledons</taxon>
        <taxon>Gunneridae</taxon>
        <taxon>Pentapetalae</taxon>
        <taxon>rosids</taxon>
        <taxon>malvids</taxon>
        <taxon>Brassicales</taxon>
        <taxon>Brassicaceae</taxon>
        <taxon>Camelineae</taxon>
        <taxon>Arabidopsis</taxon>
    </lineage>
</organism>
<dbReference type="HOGENOM" id="CLU_1051069_0_0_1"/>
<accession>D7MV83</accession>
<name>D7MV83_ARALL</name>
<dbReference type="EMBL" id="GL348721">
    <property type="protein sequence ID" value="EFH39506.1"/>
    <property type="molecule type" value="Genomic_DNA"/>
</dbReference>
<dbReference type="Gramene" id="Al_scaffold_0009_28">
    <property type="protein sequence ID" value="Al_scaffold_0009_28"/>
    <property type="gene ID" value="Al_scaffold_0009_28"/>
</dbReference>
<evidence type="ECO:0000313" key="1">
    <source>
        <dbReference type="EMBL" id="EFH39506.1"/>
    </source>
</evidence>
<sequence length="265" mass="30679">MEFRCFTILVNYQPHRIFQPAMPEVVMKLTAEGLTLIELMLSSEGLGPRSSQSRPIYKIAAPTHLAHWPRFALFKFLSNPLNLMFLHSGWIGRRLISYLVSTKVLAWLCIYLNYNLVISPPQIVLFANISRVLSDESFLMKDFRSVIPTLSRLWMNHCSRFEDLECYTSSKILKKNDIMISSPRSGDYHSFINALYMFPLNFELKPVPKKTYIFHDIQPLVPMSSLRFMLANQEAKDIFSTSQDLSIVTISYLPQLFAEVSMKQH</sequence>